<accession>A0A8T9Q5I1</accession>
<evidence type="ECO:0000313" key="1">
    <source>
        <dbReference type="EMBL" id="UOQ72355.1"/>
    </source>
</evidence>
<dbReference type="Proteomes" id="UP000831796">
    <property type="component" value="Chromosome"/>
</dbReference>
<gene>
    <name evidence="1" type="ORF">MUN79_28090</name>
</gene>
<reference evidence="1" key="1">
    <citation type="submission" date="2022-04" db="EMBL/GenBank/DDBJ databases">
        <title>Hymenobacter sp. isolated from the air.</title>
        <authorList>
            <person name="Won M."/>
            <person name="Lee C.-M."/>
            <person name="Woen H.-Y."/>
            <person name="Kwon S.-W."/>
        </authorList>
    </citation>
    <scope>NUCLEOTIDE SEQUENCE</scope>
    <source>
        <strain evidence="1">5116S-3</strain>
    </source>
</reference>
<protein>
    <submittedName>
        <fullName evidence="1">BatD family protein</fullName>
    </submittedName>
</protein>
<organism evidence="1 2">
    <name type="scientific">Hymenobacter cellulosilyticus</name>
    <dbReference type="NCBI Taxonomy" id="2932248"/>
    <lineage>
        <taxon>Bacteria</taxon>
        <taxon>Pseudomonadati</taxon>
        <taxon>Bacteroidota</taxon>
        <taxon>Cytophagia</taxon>
        <taxon>Cytophagales</taxon>
        <taxon>Hymenobacteraceae</taxon>
        <taxon>Hymenobacter</taxon>
    </lineage>
</organism>
<dbReference type="RefSeq" id="WP_244675742.1">
    <property type="nucleotide sequence ID" value="NZ_CP095046.1"/>
</dbReference>
<proteinExistence type="predicted"/>
<dbReference type="Pfam" id="PF13584">
    <property type="entry name" value="BatD"/>
    <property type="match status" value="1"/>
</dbReference>
<name>A0A8T9Q5I1_9BACT</name>
<dbReference type="PANTHER" id="PTHR40940">
    <property type="entry name" value="PROTEIN BATD-RELATED"/>
    <property type="match status" value="1"/>
</dbReference>
<dbReference type="EMBL" id="CP095046">
    <property type="protein sequence ID" value="UOQ72355.1"/>
    <property type="molecule type" value="Genomic_DNA"/>
</dbReference>
<dbReference type="AlphaFoldDB" id="A0A8T9Q5I1"/>
<sequence>MVKYRVAKKPEVGLDNRMEGFKIYRTTPRTIAVKALPPHPLRDQVPVGDYRLRESIDRTTFQTGKAFTYSFTVEGEGNLAALTAPVLPPLPAGVEVYGPDTELGVTRQGGRVGGSKRFTYRLIGRRPGELALDSLFSLVVFNPETARYDTLRPR</sequence>
<dbReference type="PANTHER" id="PTHR40940:SF2">
    <property type="entry name" value="BATD"/>
    <property type="match status" value="1"/>
</dbReference>
<dbReference type="InterPro" id="IPR025738">
    <property type="entry name" value="BatD"/>
</dbReference>
<dbReference type="KEGG" id="hcu:MUN79_28090"/>
<evidence type="ECO:0000313" key="2">
    <source>
        <dbReference type="Proteomes" id="UP000831796"/>
    </source>
</evidence>
<keyword evidence="2" id="KW-1185">Reference proteome</keyword>